<feature type="compositionally biased region" description="Basic and acidic residues" evidence="1">
    <location>
        <begin position="110"/>
        <end position="126"/>
    </location>
</feature>
<gene>
    <name evidence="2" type="ORF">Aph01nite_62220</name>
</gene>
<feature type="compositionally biased region" description="Basic and acidic residues" evidence="1">
    <location>
        <begin position="133"/>
        <end position="144"/>
    </location>
</feature>
<keyword evidence="3" id="KW-1185">Reference proteome</keyword>
<name>A0A919QKM3_9ACTN</name>
<protein>
    <recommendedName>
        <fullName evidence="4">Lipid droplet-associated protein</fullName>
    </recommendedName>
</protein>
<reference evidence="2" key="1">
    <citation type="submission" date="2021-01" db="EMBL/GenBank/DDBJ databases">
        <title>Whole genome shotgun sequence of Acrocarpospora phusangensis NBRC 108782.</title>
        <authorList>
            <person name="Komaki H."/>
            <person name="Tamura T."/>
        </authorList>
    </citation>
    <scope>NUCLEOTIDE SEQUENCE</scope>
    <source>
        <strain evidence="2">NBRC 108782</strain>
    </source>
</reference>
<organism evidence="2 3">
    <name type="scientific">Acrocarpospora phusangensis</name>
    <dbReference type="NCBI Taxonomy" id="1070424"/>
    <lineage>
        <taxon>Bacteria</taxon>
        <taxon>Bacillati</taxon>
        <taxon>Actinomycetota</taxon>
        <taxon>Actinomycetes</taxon>
        <taxon>Streptosporangiales</taxon>
        <taxon>Streptosporangiaceae</taxon>
        <taxon>Acrocarpospora</taxon>
    </lineage>
</organism>
<dbReference type="EMBL" id="BOOA01000066">
    <property type="protein sequence ID" value="GIH27912.1"/>
    <property type="molecule type" value="Genomic_DNA"/>
</dbReference>
<evidence type="ECO:0000313" key="2">
    <source>
        <dbReference type="EMBL" id="GIH27912.1"/>
    </source>
</evidence>
<sequence length="251" mass="26995">MSLLRTLTKPLRDAYDNREEIVGKAKDLPMAVLQSALSGVGHALLIGDRVRTAVQRLAGSDREKEAPQPAAPEEDKPTRRAPVIFAPRPSESNGSPEPTPTPEPVTEPAAETKPEPVTEPVAETKPKPKRRAKPETKPETKPEAEVAPEAAAKVQDKVQDEPQVAAVELDAEPKTAAPMAEPEIVAPAGKTAPAEPIPGYGDLTIASLRARMRGKSTEDLQQLIAYEEATTARSEVITMFRNRVTKLESGV</sequence>
<feature type="region of interest" description="Disordered" evidence="1">
    <location>
        <begin position="56"/>
        <end position="199"/>
    </location>
</feature>
<dbReference type="Proteomes" id="UP000640052">
    <property type="component" value="Unassembled WGS sequence"/>
</dbReference>
<dbReference type="AlphaFoldDB" id="A0A919QKM3"/>
<evidence type="ECO:0000256" key="1">
    <source>
        <dbReference type="SAM" id="MobiDB-lite"/>
    </source>
</evidence>
<evidence type="ECO:0008006" key="4">
    <source>
        <dbReference type="Google" id="ProtNLM"/>
    </source>
</evidence>
<evidence type="ECO:0000313" key="3">
    <source>
        <dbReference type="Proteomes" id="UP000640052"/>
    </source>
</evidence>
<proteinExistence type="predicted"/>
<accession>A0A919QKM3</accession>
<comment type="caution">
    <text evidence="2">The sequence shown here is derived from an EMBL/GenBank/DDBJ whole genome shotgun (WGS) entry which is preliminary data.</text>
</comment>